<evidence type="ECO:0000259" key="2">
    <source>
        <dbReference type="Pfam" id="PF01558"/>
    </source>
</evidence>
<dbReference type="InterPro" id="IPR050722">
    <property type="entry name" value="Pyruvate:ferred/Flavod_OxRd"/>
</dbReference>
<dbReference type="InterPro" id="IPR029061">
    <property type="entry name" value="THDP-binding"/>
</dbReference>
<evidence type="ECO:0000256" key="1">
    <source>
        <dbReference type="ARBA" id="ARBA00023002"/>
    </source>
</evidence>
<organism evidence="4 5">
    <name type="scientific">Halalkalibaculum roseum</name>
    <dbReference type="NCBI Taxonomy" id="2709311"/>
    <lineage>
        <taxon>Bacteria</taxon>
        <taxon>Pseudomonadati</taxon>
        <taxon>Balneolota</taxon>
        <taxon>Balneolia</taxon>
        <taxon>Balneolales</taxon>
        <taxon>Balneolaceae</taxon>
        <taxon>Halalkalibaculum</taxon>
    </lineage>
</organism>
<keyword evidence="5" id="KW-1185">Reference proteome</keyword>
<keyword evidence="1" id="KW-0560">Oxidoreductase</keyword>
<feature type="domain" description="Pyruvate flavodoxin/ferredoxin oxidoreductase pyrimidine binding" evidence="3">
    <location>
        <begin position="262"/>
        <end position="471"/>
    </location>
</feature>
<dbReference type="NCBIfam" id="TIGR03710">
    <property type="entry name" value="OAFO_sf"/>
    <property type="match status" value="1"/>
</dbReference>
<gene>
    <name evidence="4" type="ORF">G3570_14465</name>
</gene>
<dbReference type="PANTHER" id="PTHR32154">
    <property type="entry name" value="PYRUVATE-FLAVODOXIN OXIDOREDUCTASE-RELATED"/>
    <property type="match status" value="1"/>
</dbReference>
<dbReference type="Gene3D" id="3.40.50.970">
    <property type="match status" value="1"/>
</dbReference>
<dbReference type="SUPFAM" id="SSF52922">
    <property type="entry name" value="TK C-terminal domain-like"/>
    <property type="match status" value="1"/>
</dbReference>
<dbReference type="EMBL" id="JAALLT010000004">
    <property type="protein sequence ID" value="NGP77848.1"/>
    <property type="molecule type" value="Genomic_DNA"/>
</dbReference>
<evidence type="ECO:0000313" key="5">
    <source>
        <dbReference type="Proteomes" id="UP000473278"/>
    </source>
</evidence>
<dbReference type="InterPro" id="IPR019752">
    <property type="entry name" value="Pyrv/ketoisovalerate_OxRed_cat"/>
</dbReference>
<dbReference type="FunFam" id="3.40.50.970:FF:000022">
    <property type="entry name" value="2-oxoglutarate ferredoxin oxidoreductase alpha subunit"/>
    <property type="match status" value="1"/>
</dbReference>
<evidence type="ECO:0000313" key="4">
    <source>
        <dbReference type="EMBL" id="NGP77848.1"/>
    </source>
</evidence>
<dbReference type="Gene3D" id="3.40.920.10">
    <property type="entry name" value="Pyruvate-ferredoxin oxidoreductase, PFOR, domain III"/>
    <property type="match status" value="1"/>
</dbReference>
<dbReference type="Gene3D" id="3.40.50.920">
    <property type="match status" value="1"/>
</dbReference>
<dbReference type="Proteomes" id="UP000473278">
    <property type="component" value="Unassembled WGS sequence"/>
</dbReference>
<accession>A0A6M1SZM6</accession>
<feature type="domain" description="Pyruvate/ketoisovalerate oxidoreductase catalytic" evidence="2">
    <location>
        <begin position="22"/>
        <end position="210"/>
    </location>
</feature>
<reference evidence="4 5" key="1">
    <citation type="submission" date="2020-02" db="EMBL/GenBank/DDBJ databases">
        <title>Balneolaceae bacterium YR4-1, complete genome.</title>
        <authorList>
            <person name="Li Y."/>
            <person name="Wu S."/>
        </authorList>
    </citation>
    <scope>NUCLEOTIDE SEQUENCE [LARGE SCALE GENOMIC DNA]</scope>
    <source>
        <strain evidence="4 5">YR4-1</strain>
    </source>
</reference>
<name>A0A6M1SZM6_9BACT</name>
<sequence>MPSTKTKQTMRKAVVRFSGDSGDGMQLTGEIFSQSSGSAGNDLTTVPDFPAEIRAPQGSIGGVSSFQIQIGGTEIYTPGDKVDVLVVMNPAALSANLKFLKSGGTIIADKDNFNRKFLKKADYEENPLEDSSLDDYQVVAAPATSLTKEALKDLDLDMQSVTRSKNMFALGVVYHLFNRPIEPTIDFFEKKFSGKPDLIQANMRALKAGYYYAENTDVLPASIVIPPANLPKGTYRNIDGNTAIAWGALAAAEKSGRKLSLSSYPITPASEILHEVSARKDLGAIVLQAEDEIAAVCAAIGAAYAGNLSITSTSGPGISLKTEAMGLAVIAELPLVVINVQRSGPSTGLPTKTEQADLLQALYGRHGEAPIVVLAASSPDDCFYYSYQACRLAMEHMTPVVLLSDSYLASGKSPWRIPDLGELPDITIPEYTGTPEEWAPYLRQPEYLNRYWKVPGEKGFEHRIGGLEKEDISGHLTYDPENHEKMVQIRQKKVDLIANKLPKQEVSGAQSGELLVVGWGSTYGAINSAIMELLEEGYENIGFTHFNYISPLPGNTAEIFDRFDRVLVCELNNGQFVKYLRSTLPDYEYVQFNKNQAQPFFTSEIKSKIYKTLEVEL</sequence>
<dbReference type="Pfam" id="PF01855">
    <property type="entry name" value="POR_N"/>
    <property type="match status" value="1"/>
</dbReference>
<dbReference type="GO" id="GO:0006979">
    <property type="term" value="P:response to oxidative stress"/>
    <property type="evidence" value="ECO:0007669"/>
    <property type="project" value="TreeGrafter"/>
</dbReference>
<dbReference type="Pfam" id="PF01558">
    <property type="entry name" value="POR"/>
    <property type="match status" value="1"/>
</dbReference>
<proteinExistence type="predicted"/>
<dbReference type="SUPFAM" id="SSF52518">
    <property type="entry name" value="Thiamin diphosphate-binding fold (THDP-binding)"/>
    <property type="match status" value="1"/>
</dbReference>
<dbReference type="AlphaFoldDB" id="A0A6M1SZM6"/>
<dbReference type="PANTHER" id="PTHR32154:SF20">
    <property type="entry name" value="2-OXOGLUTARATE OXIDOREDUCTASE SUBUNIT KORA"/>
    <property type="match status" value="1"/>
</dbReference>
<dbReference type="InterPro" id="IPR002880">
    <property type="entry name" value="Pyrv_Fd/Flavodoxin_OxRdtase_N"/>
</dbReference>
<dbReference type="InterPro" id="IPR009014">
    <property type="entry name" value="Transketo_C/PFOR_II"/>
</dbReference>
<comment type="caution">
    <text evidence="4">The sequence shown here is derived from an EMBL/GenBank/DDBJ whole genome shotgun (WGS) entry which is preliminary data.</text>
</comment>
<protein>
    <submittedName>
        <fullName evidence="4">2-oxoacid:acceptor oxidoreductase subunit alpha</fullName>
    </submittedName>
</protein>
<dbReference type="CDD" id="cd07034">
    <property type="entry name" value="TPP_PYR_PFOR_IOR-alpha_like"/>
    <property type="match status" value="1"/>
</dbReference>
<evidence type="ECO:0000259" key="3">
    <source>
        <dbReference type="Pfam" id="PF01855"/>
    </source>
</evidence>
<dbReference type="SUPFAM" id="SSF53323">
    <property type="entry name" value="Pyruvate-ferredoxin oxidoreductase, PFOR, domain III"/>
    <property type="match status" value="1"/>
</dbReference>
<dbReference type="InterPro" id="IPR022367">
    <property type="entry name" value="2-oxoacid/accept_OxRdtase_asu"/>
</dbReference>
<dbReference type="GO" id="GO:0016903">
    <property type="term" value="F:oxidoreductase activity, acting on the aldehyde or oxo group of donors"/>
    <property type="evidence" value="ECO:0007669"/>
    <property type="project" value="InterPro"/>
</dbReference>
<dbReference type="InterPro" id="IPR002869">
    <property type="entry name" value="Pyrv_flavodox_OxRed_cen"/>
</dbReference>